<evidence type="ECO:0000256" key="4">
    <source>
        <dbReference type="ARBA" id="ARBA00012546"/>
    </source>
</evidence>
<dbReference type="STRING" id="1630135.DAD186_03380"/>
<dbReference type="NCBIfam" id="NF002794">
    <property type="entry name" value="PRK02925.1"/>
    <property type="match status" value="1"/>
</dbReference>
<dbReference type="EMBL" id="CP012117">
    <property type="protein sequence ID" value="ANP26895.1"/>
    <property type="molecule type" value="Genomic_DNA"/>
</dbReference>
<reference evidence="7 8" key="1">
    <citation type="submission" date="2015-06" db="EMBL/GenBank/DDBJ databases">
        <title>Investigation of pathophysiology for high-risk pregnancy and development of treatment modality based on it.</title>
        <authorList>
            <person name="Kim B.-C."/>
            <person name="Lim S."/>
        </authorList>
    </citation>
    <scope>NUCLEOTIDE SEQUENCE [LARGE SCALE GENOMIC DNA]</scope>
    <source>
        <strain evidence="7 8">AD1-86</strain>
    </source>
</reference>
<dbReference type="GO" id="GO:0042840">
    <property type="term" value="P:D-glucuronate catabolic process"/>
    <property type="evidence" value="ECO:0007669"/>
    <property type="project" value="TreeGrafter"/>
</dbReference>
<dbReference type="UniPathway" id="UPA00246"/>
<evidence type="ECO:0000256" key="5">
    <source>
        <dbReference type="ARBA" id="ARBA00020555"/>
    </source>
</evidence>
<dbReference type="InterPro" id="IPR032466">
    <property type="entry name" value="Metal_Hydrolase"/>
</dbReference>
<gene>
    <name evidence="7" type="ORF">DAD186_03380</name>
</gene>
<evidence type="ECO:0000256" key="2">
    <source>
        <dbReference type="ARBA" id="ARBA00004892"/>
    </source>
</evidence>
<dbReference type="SUPFAM" id="SSF51556">
    <property type="entry name" value="Metallo-dependent hydrolases"/>
    <property type="match status" value="1"/>
</dbReference>
<evidence type="ECO:0000256" key="6">
    <source>
        <dbReference type="ARBA" id="ARBA00023235"/>
    </source>
</evidence>
<dbReference type="Gene3D" id="1.10.2020.10">
    <property type="entry name" value="uronate isomerase, domain 2, chain A"/>
    <property type="match status" value="1"/>
</dbReference>
<comment type="pathway">
    <text evidence="2">Carbohydrate metabolism; pentose and glucuronate interconversion.</text>
</comment>
<dbReference type="InterPro" id="IPR003766">
    <property type="entry name" value="Uronate_isomerase"/>
</dbReference>
<protein>
    <recommendedName>
        <fullName evidence="5">Uronate isomerase</fullName>
        <ecNumber evidence="4">5.3.1.12</ecNumber>
    </recommendedName>
</protein>
<evidence type="ECO:0000313" key="7">
    <source>
        <dbReference type="EMBL" id="ANP26895.1"/>
    </source>
</evidence>
<dbReference type="PATRIC" id="fig|1630135.4.peg.341"/>
<dbReference type="AlphaFoldDB" id="A0A1B0ZG00"/>
<evidence type="ECO:0000256" key="1">
    <source>
        <dbReference type="ARBA" id="ARBA00001165"/>
    </source>
</evidence>
<dbReference type="RefSeq" id="WP_065247238.1">
    <property type="nucleotide sequence ID" value="NZ_CP012117.1"/>
</dbReference>
<dbReference type="PANTHER" id="PTHR30068">
    <property type="entry name" value="URONATE ISOMERASE"/>
    <property type="match status" value="1"/>
</dbReference>
<dbReference type="GO" id="GO:0008880">
    <property type="term" value="F:glucuronate isomerase activity"/>
    <property type="evidence" value="ECO:0007669"/>
    <property type="project" value="UniProtKB-EC"/>
</dbReference>
<dbReference type="Proteomes" id="UP000092596">
    <property type="component" value="Chromosome"/>
</dbReference>
<evidence type="ECO:0000313" key="8">
    <source>
        <dbReference type="Proteomes" id="UP000092596"/>
    </source>
</evidence>
<comment type="catalytic activity">
    <reaction evidence="1">
        <text>D-glucuronate = D-fructuronate</text>
        <dbReference type="Rhea" id="RHEA:13049"/>
        <dbReference type="ChEBI" id="CHEBI:58720"/>
        <dbReference type="ChEBI" id="CHEBI:59863"/>
        <dbReference type="EC" id="5.3.1.12"/>
    </reaction>
</comment>
<comment type="similarity">
    <text evidence="3">Belongs to the metallo-dependent hydrolases superfamily. Uronate isomerase family.</text>
</comment>
<dbReference type="EC" id="5.3.1.12" evidence="4"/>
<sequence length="481" mass="53691">MTVTLDLNPDRLFPADPDTRALAREIYGEVKDLPILSPHGHVDPRLLLDNEPFPDPTNLFLTFDHYVFRMLHANGVDLATVGVVGTAEPVDPREAWRILCANWHVLEGTASGYWLTDEFVSLFDISEEPSEESADRLYDQIAAKLATEEFRPRALFERFKIAFLATTDDPLDDLEAHAELARLHEAGELYGRVVPTWRPDRFLDPNKPGFTEAVTALADSVGGDPRSLADYLRALKASRERFIKAGAISADHGVPTPYTIDLDDDALEALLIKAVDGTATDAEKRDFTGAMLVRCAEMSAEDGLVMTLHPSVFRNHSSATFERFGPDTGHDIPEGIEYTRNIRPLLEKVGLEEGFHLVLFGIDETMYSREVAPLAGFYPSVFIGAPWWFIDAPDAIMRFRSAITETAGFTRGSGFIDDTRAFLSIPTRHDMARRCDSAFLARYVMEGRLSKASALRIIRELTIDQPTRVFKLESVLSKGEK</sequence>
<organism evidence="7 8">
    <name type="scientific">Dermabacter vaginalis</name>
    <dbReference type="NCBI Taxonomy" id="1630135"/>
    <lineage>
        <taxon>Bacteria</taxon>
        <taxon>Bacillati</taxon>
        <taxon>Actinomycetota</taxon>
        <taxon>Actinomycetes</taxon>
        <taxon>Micrococcales</taxon>
        <taxon>Dermabacteraceae</taxon>
        <taxon>Dermabacter</taxon>
    </lineage>
</organism>
<dbReference type="GO" id="GO:0019698">
    <property type="term" value="P:D-galacturonate catabolic process"/>
    <property type="evidence" value="ECO:0007669"/>
    <property type="project" value="TreeGrafter"/>
</dbReference>
<dbReference type="PANTHER" id="PTHR30068:SF4">
    <property type="entry name" value="URONATE ISOMERASE"/>
    <property type="match status" value="1"/>
</dbReference>
<accession>A0A1B0ZG00</accession>
<proteinExistence type="inferred from homology"/>
<dbReference type="Pfam" id="PF02614">
    <property type="entry name" value="UxaC"/>
    <property type="match status" value="1"/>
</dbReference>
<dbReference type="Gene3D" id="3.20.20.140">
    <property type="entry name" value="Metal-dependent hydrolases"/>
    <property type="match status" value="1"/>
</dbReference>
<keyword evidence="6 7" id="KW-0413">Isomerase</keyword>
<evidence type="ECO:0000256" key="3">
    <source>
        <dbReference type="ARBA" id="ARBA00008397"/>
    </source>
</evidence>
<name>A0A1B0ZG00_9MICO</name>
<dbReference type="KEGG" id="dva:DAD186_03380"/>